<feature type="compositionally biased region" description="Basic and acidic residues" evidence="1">
    <location>
        <begin position="38"/>
        <end position="48"/>
    </location>
</feature>
<dbReference type="AlphaFoldDB" id="A0A086T1X5"/>
<gene>
    <name evidence="2" type="ORF">ACRE_059090</name>
</gene>
<accession>A0A086T1X5</accession>
<evidence type="ECO:0000313" key="2">
    <source>
        <dbReference type="EMBL" id="KFH43357.1"/>
    </source>
</evidence>
<reference evidence="3" key="1">
    <citation type="journal article" date="2014" name="Genome Announc.">
        <title>Genome sequence and annotation of Acremonium chrysogenum, producer of the beta-lactam antibiotic cephalosporin C.</title>
        <authorList>
            <person name="Terfehr D."/>
            <person name="Dahlmann T.A."/>
            <person name="Specht T."/>
            <person name="Zadra I."/>
            <person name="Kuernsteiner H."/>
            <person name="Kueck U."/>
        </authorList>
    </citation>
    <scope>NUCLEOTIDE SEQUENCE [LARGE SCALE GENOMIC DNA]</scope>
    <source>
        <strain evidence="3">ATCC 11550 / CBS 779.69 / DSM 880 / IAM 14645 / JCM 23072 / IMI 49137</strain>
    </source>
</reference>
<feature type="compositionally biased region" description="Basic and acidic residues" evidence="1">
    <location>
        <begin position="70"/>
        <end position="81"/>
    </location>
</feature>
<dbReference type="Proteomes" id="UP000029964">
    <property type="component" value="Unassembled WGS sequence"/>
</dbReference>
<evidence type="ECO:0000256" key="1">
    <source>
        <dbReference type="SAM" id="MobiDB-lite"/>
    </source>
</evidence>
<sequence>MTVLLTRAPRLSIDILASKITYTRHAQDVSLPRISNRSRTDGPPKSDELLTAPSVPNSSWYEEIDGETDEREREQHRKQLSQDRIVAVQHPRGQTESTSRYEPQDVTKPPVVRGPGIVRTVEVTVER</sequence>
<dbReference type="EMBL" id="JPKY01000071">
    <property type="protein sequence ID" value="KFH43357.1"/>
    <property type="molecule type" value="Genomic_DNA"/>
</dbReference>
<protein>
    <submittedName>
        <fullName evidence="2">Uncharacterized protein</fullName>
    </submittedName>
</protein>
<dbReference type="HOGENOM" id="CLU_1969868_0_0_1"/>
<proteinExistence type="predicted"/>
<evidence type="ECO:0000313" key="3">
    <source>
        <dbReference type="Proteomes" id="UP000029964"/>
    </source>
</evidence>
<keyword evidence="3" id="KW-1185">Reference proteome</keyword>
<feature type="region of interest" description="Disordered" evidence="1">
    <location>
        <begin position="26"/>
        <end position="113"/>
    </location>
</feature>
<organism evidence="2 3">
    <name type="scientific">Hapsidospora chrysogenum (strain ATCC 11550 / CBS 779.69 / DSM 880 / IAM 14645 / JCM 23072 / IMI 49137)</name>
    <name type="common">Acremonium chrysogenum</name>
    <dbReference type="NCBI Taxonomy" id="857340"/>
    <lineage>
        <taxon>Eukaryota</taxon>
        <taxon>Fungi</taxon>
        <taxon>Dikarya</taxon>
        <taxon>Ascomycota</taxon>
        <taxon>Pezizomycotina</taxon>
        <taxon>Sordariomycetes</taxon>
        <taxon>Hypocreomycetidae</taxon>
        <taxon>Hypocreales</taxon>
        <taxon>Bionectriaceae</taxon>
        <taxon>Hapsidospora</taxon>
    </lineage>
</organism>
<feature type="compositionally biased region" description="Polar residues" evidence="1">
    <location>
        <begin position="92"/>
        <end position="101"/>
    </location>
</feature>
<name>A0A086T1X5_HAPC1</name>
<comment type="caution">
    <text evidence="2">The sequence shown here is derived from an EMBL/GenBank/DDBJ whole genome shotgun (WGS) entry which is preliminary data.</text>
</comment>